<feature type="transmembrane region" description="Helical" evidence="1">
    <location>
        <begin position="184"/>
        <end position="207"/>
    </location>
</feature>
<organism evidence="2 3">
    <name type="scientific">Oceanobacillus bengalensis</name>
    <dbReference type="NCBI Taxonomy" id="1435466"/>
    <lineage>
        <taxon>Bacteria</taxon>
        <taxon>Bacillati</taxon>
        <taxon>Bacillota</taxon>
        <taxon>Bacilli</taxon>
        <taxon>Bacillales</taxon>
        <taxon>Bacillaceae</taxon>
        <taxon>Oceanobacillus</taxon>
    </lineage>
</organism>
<evidence type="ECO:0000313" key="2">
    <source>
        <dbReference type="EMBL" id="RKQ18204.1"/>
    </source>
</evidence>
<accession>A0A494Z6Q9</accession>
<dbReference type="Proteomes" id="UP000281813">
    <property type="component" value="Unassembled WGS sequence"/>
</dbReference>
<gene>
    <name evidence="2" type="ORF">D8M05_02020</name>
</gene>
<reference evidence="2 3" key="1">
    <citation type="journal article" date="2015" name="Antonie Van Leeuwenhoek">
        <title>Oceanobacillus bengalensis sp. nov., a bacterium isolated from seawater of the Bay of Bengal.</title>
        <authorList>
            <person name="Yongchang O."/>
            <person name="Xiang W."/>
            <person name="Wang G."/>
        </authorList>
    </citation>
    <scope>NUCLEOTIDE SEQUENCE [LARGE SCALE GENOMIC DNA]</scope>
    <source>
        <strain evidence="2 3">MCCC 1K00260</strain>
    </source>
</reference>
<dbReference type="EMBL" id="RBZO01000002">
    <property type="protein sequence ID" value="RKQ18204.1"/>
    <property type="molecule type" value="Genomic_DNA"/>
</dbReference>
<evidence type="ECO:0008006" key="4">
    <source>
        <dbReference type="Google" id="ProtNLM"/>
    </source>
</evidence>
<comment type="caution">
    <text evidence="2">The sequence shown here is derived from an EMBL/GenBank/DDBJ whole genome shotgun (WGS) entry which is preliminary data.</text>
</comment>
<name>A0A494Z6Q9_9BACI</name>
<sequence length="217" mass="24361">MKRNRVVLSFILTILFACYILNIPKASAEDTLSIDVLPETILFEITNMKPGDWAPRTAVVQNNGEIEFEYITSVQPNSESLKLYNELILEVTDDNIQLYNGKLSDFNGVSPRELQPGEEDELEFIVRFPEHLGNDFQGLEAEFTIFFKAESDYSEQSEEEEVTGSIDSGDESGGLALPSTATNIFNYLLVGLILLVTGTVIGLFFLYNRKLKSIDKL</sequence>
<evidence type="ECO:0000313" key="3">
    <source>
        <dbReference type="Proteomes" id="UP000281813"/>
    </source>
</evidence>
<keyword evidence="1" id="KW-0472">Membrane</keyword>
<proteinExistence type="predicted"/>
<evidence type="ECO:0000256" key="1">
    <source>
        <dbReference type="SAM" id="Phobius"/>
    </source>
</evidence>
<dbReference type="RefSeq" id="WP_121128146.1">
    <property type="nucleotide sequence ID" value="NZ_JBHUFK010000006.1"/>
</dbReference>
<keyword evidence="1" id="KW-0812">Transmembrane</keyword>
<keyword evidence="1" id="KW-1133">Transmembrane helix</keyword>
<protein>
    <recommendedName>
        <fullName evidence="4">LPXTG cell wall anchor domain-containing protein</fullName>
    </recommendedName>
</protein>
<dbReference type="OrthoDB" id="2566057at2"/>
<keyword evidence="3" id="KW-1185">Reference proteome</keyword>
<dbReference type="AlphaFoldDB" id="A0A494Z6Q9"/>
<dbReference type="PROSITE" id="PS51257">
    <property type="entry name" value="PROKAR_LIPOPROTEIN"/>
    <property type="match status" value="1"/>
</dbReference>